<gene>
    <name evidence="3" type="ORF">GFD25_07505</name>
</gene>
<dbReference type="GO" id="GO:0016787">
    <property type="term" value="F:hydrolase activity"/>
    <property type="evidence" value="ECO:0007669"/>
    <property type="project" value="UniProtKB-KW"/>
</dbReference>
<accession>A0A6N9Z547</accession>
<feature type="active site" description="Proton donor/acceptor" evidence="2">
    <location>
        <position position="192"/>
    </location>
</feature>
<organism evidence="3 4">
    <name type="scientific">Bifidobacterium aerophilum</name>
    <dbReference type="NCBI Taxonomy" id="1798155"/>
    <lineage>
        <taxon>Bacteria</taxon>
        <taxon>Bacillati</taxon>
        <taxon>Actinomycetota</taxon>
        <taxon>Actinomycetes</taxon>
        <taxon>Bifidobacteriales</taxon>
        <taxon>Bifidobacteriaceae</taxon>
        <taxon>Bifidobacterium</taxon>
    </lineage>
</organism>
<evidence type="ECO:0000256" key="2">
    <source>
        <dbReference type="PIRSR" id="PIRSR605754-1"/>
    </source>
</evidence>
<dbReference type="Proteomes" id="UP000469194">
    <property type="component" value="Unassembled WGS sequence"/>
</dbReference>
<dbReference type="AlphaFoldDB" id="A0A6N9Z547"/>
<dbReference type="NCBIfam" id="NF033745">
    <property type="entry name" value="class_C_sortase"/>
    <property type="match status" value="1"/>
</dbReference>
<dbReference type="InterPro" id="IPR023365">
    <property type="entry name" value="Sortase_dom-sf"/>
</dbReference>
<comment type="caution">
    <text evidence="3">The sequence shown here is derived from an EMBL/GenBank/DDBJ whole genome shotgun (WGS) entry which is preliminary data.</text>
</comment>
<dbReference type="SUPFAM" id="SSF63817">
    <property type="entry name" value="Sortase"/>
    <property type="match status" value="1"/>
</dbReference>
<evidence type="ECO:0000256" key="1">
    <source>
        <dbReference type="ARBA" id="ARBA00022801"/>
    </source>
</evidence>
<reference evidence="3 4" key="1">
    <citation type="submission" date="2019-10" db="EMBL/GenBank/DDBJ databases">
        <title>Bifidobacterium from non-human primates.</title>
        <authorList>
            <person name="Modesto M."/>
        </authorList>
    </citation>
    <scope>NUCLEOTIDE SEQUENCE [LARGE SCALE GENOMIC DNA]</scope>
    <source>
        <strain evidence="3 4">TRE17</strain>
    </source>
</reference>
<dbReference type="InterPro" id="IPR005754">
    <property type="entry name" value="Sortase"/>
</dbReference>
<dbReference type="Gene3D" id="2.40.260.10">
    <property type="entry name" value="Sortase"/>
    <property type="match status" value="1"/>
</dbReference>
<protein>
    <submittedName>
        <fullName evidence="3">Class C sortase</fullName>
    </submittedName>
</protein>
<keyword evidence="4" id="KW-1185">Reference proteome</keyword>
<dbReference type="EMBL" id="WHZW01000014">
    <property type="protein sequence ID" value="NEG89827.1"/>
    <property type="molecule type" value="Genomic_DNA"/>
</dbReference>
<name>A0A6N9Z547_9BIFI</name>
<keyword evidence="1" id="KW-0378">Hydrolase</keyword>
<dbReference type="NCBIfam" id="TIGR01076">
    <property type="entry name" value="sortase_fam"/>
    <property type="match status" value="1"/>
</dbReference>
<dbReference type="CDD" id="cd05827">
    <property type="entry name" value="Sortase_C"/>
    <property type="match status" value="1"/>
</dbReference>
<evidence type="ECO:0000313" key="4">
    <source>
        <dbReference type="Proteomes" id="UP000469194"/>
    </source>
</evidence>
<dbReference type="Pfam" id="PF04203">
    <property type="entry name" value="Sortase"/>
    <property type="match status" value="1"/>
</dbReference>
<evidence type="ECO:0000313" key="3">
    <source>
        <dbReference type="EMBL" id="NEG89827.1"/>
    </source>
</evidence>
<dbReference type="InterPro" id="IPR042002">
    <property type="entry name" value="Sortase_C"/>
</dbReference>
<sequence>MIRYDDMNWADLMAGRDPRMPRSQRTQGRRLMARARRVSQALTVVAVLSALLAFGVFGWVAVSQAANANEARAEAFAAQATASAETDRLKGMVKAAQAYNADLASAPQVIGAPLATDGTGAGDFDFADDSAYQKTLDWGDGIMGTLSIPRIGLELPIRHGAGEYALSNGLGHLHGTSMPVGGSSSHAVITGHRGLADKELFTRLDELKRGDPFYIELGDGETLAYEVDDIKVVDPDDTKTLAIQEGRDLVTLVTCTPIMLNTQRLLVTGHRAAMPGEVPYPDQAEGDSHPKQVTAMSALSAFGVGSLGVTVSRRRKSRGLPARSFHSHR</sequence>
<proteinExistence type="predicted"/>
<feature type="active site" description="Acyl-thioester intermediate" evidence="2">
    <location>
        <position position="255"/>
    </location>
</feature>